<organism evidence="2 3">
    <name type="scientific">Streptococcus suis 6407</name>
    <dbReference type="NCBI Taxonomy" id="1214179"/>
    <lineage>
        <taxon>Bacteria</taxon>
        <taxon>Bacillati</taxon>
        <taxon>Bacillota</taxon>
        <taxon>Bacilli</taxon>
        <taxon>Lactobacillales</taxon>
        <taxon>Streptococcaceae</taxon>
        <taxon>Streptococcus</taxon>
    </lineage>
</organism>
<accession>A0A075SJD5</accession>
<gene>
    <name evidence="2" type="ORF">ID09_10365</name>
</gene>
<dbReference type="HOGENOM" id="CLU_2940029_0_0_9"/>
<proteinExistence type="predicted"/>
<evidence type="ECO:0000256" key="1">
    <source>
        <dbReference type="SAM" id="Phobius"/>
    </source>
</evidence>
<reference evidence="2 3" key="1">
    <citation type="journal article" date="2014" name="Genome Announc.">
        <title>Whole-Genome Sequence of Streptococcus suis Serotype 4 Reference Strain 6407.</title>
        <authorList>
            <person name="Wang K."/>
            <person name="Chen J."/>
            <person name="Yao H."/>
            <person name="Lu C."/>
        </authorList>
    </citation>
    <scope>NUCLEOTIDE SEQUENCE [LARGE SCALE GENOMIC DNA]</scope>
    <source>
        <strain evidence="2">6407</strain>
    </source>
</reference>
<evidence type="ECO:0000313" key="2">
    <source>
        <dbReference type="EMBL" id="AIG44404.1"/>
    </source>
</evidence>
<evidence type="ECO:0000313" key="3">
    <source>
        <dbReference type="Proteomes" id="UP000028185"/>
    </source>
</evidence>
<name>A0A075SJD5_STRSU</name>
<feature type="transmembrane region" description="Helical" evidence="1">
    <location>
        <begin position="12"/>
        <end position="28"/>
    </location>
</feature>
<dbReference type="AlphaFoldDB" id="A0A075SJD5"/>
<dbReference type="EMBL" id="CP008921">
    <property type="protein sequence ID" value="AIG44404.1"/>
    <property type="molecule type" value="Genomic_DNA"/>
</dbReference>
<protein>
    <submittedName>
        <fullName evidence="2">Uncharacterized protein</fullName>
    </submittedName>
</protein>
<dbReference type="PATRIC" id="fig|1214179.4.peg.2061"/>
<dbReference type="Proteomes" id="UP000028185">
    <property type="component" value="Chromosome"/>
</dbReference>
<keyword evidence="1" id="KW-0472">Membrane</keyword>
<sequence length="62" mass="7301">MTEELMLTAEQGLAFIAILTPILIWLIRKPVEIEIEVKEPIVEEKQPERNLRYLQIRTYYGG</sequence>
<keyword evidence="1" id="KW-1133">Transmembrane helix</keyword>
<keyword evidence="1" id="KW-0812">Transmembrane</keyword>
<dbReference type="RefSeq" id="WP_024390665.1">
    <property type="nucleotide sequence ID" value="NZ_ALLE01000019.1"/>
</dbReference>